<keyword evidence="2" id="KW-0418">Kinase</keyword>
<accession>A0ABT1W6E4</accession>
<name>A0ABT1W6E4_9PROT</name>
<dbReference type="CDD" id="cd01918">
    <property type="entry name" value="HprK_C"/>
    <property type="match status" value="1"/>
</dbReference>
<dbReference type="InterPro" id="IPR027417">
    <property type="entry name" value="P-loop_NTPase"/>
</dbReference>
<dbReference type="EMBL" id="JAMSKV010000006">
    <property type="protein sequence ID" value="MCQ8278455.1"/>
    <property type="molecule type" value="Genomic_DNA"/>
</dbReference>
<protein>
    <submittedName>
        <fullName evidence="2">HPr kinase/phosphatase C-terminal domain-containing protein</fullName>
    </submittedName>
</protein>
<dbReference type="GO" id="GO:0016301">
    <property type="term" value="F:kinase activity"/>
    <property type="evidence" value="ECO:0007669"/>
    <property type="project" value="UniProtKB-KW"/>
</dbReference>
<comment type="caution">
    <text evidence="2">The sequence shown here is derived from an EMBL/GenBank/DDBJ whole genome shotgun (WGS) entry which is preliminary data.</text>
</comment>
<gene>
    <name evidence="2" type="ORF">NFI95_08310</name>
</gene>
<proteinExistence type="predicted"/>
<sequence>MVDEVSFRVAGSTLHASCVARGGKAVLILGPSGSGKSDLALRLMDRGFALVADDRVRLRGGMAEPPETLRGLIEVRGVGIVRVPPVFPLPVALVVRLSDAVPRLPEPVSCPVLGAALDLPAIALSAWETSAVLKVEIALDCVLGNRTLETGFTVQSM</sequence>
<dbReference type="Gene3D" id="3.40.50.300">
    <property type="entry name" value="P-loop containing nucleotide triphosphate hydrolases"/>
    <property type="match status" value="1"/>
</dbReference>
<evidence type="ECO:0000313" key="2">
    <source>
        <dbReference type="EMBL" id="MCQ8278455.1"/>
    </source>
</evidence>
<dbReference type="InterPro" id="IPR011104">
    <property type="entry name" value="Hpr_kin/Pase_C"/>
</dbReference>
<keyword evidence="3" id="KW-1185">Reference proteome</keyword>
<feature type="domain" description="HPr kinase/phosphorylase C-terminal" evidence="1">
    <location>
        <begin position="12"/>
        <end position="87"/>
    </location>
</feature>
<organism evidence="2 3">
    <name type="scientific">Endosaccharibacter trunci</name>
    <dbReference type="NCBI Taxonomy" id="2812733"/>
    <lineage>
        <taxon>Bacteria</taxon>
        <taxon>Pseudomonadati</taxon>
        <taxon>Pseudomonadota</taxon>
        <taxon>Alphaproteobacteria</taxon>
        <taxon>Acetobacterales</taxon>
        <taxon>Acetobacteraceae</taxon>
        <taxon>Endosaccharibacter</taxon>
    </lineage>
</organism>
<dbReference type="Pfam" id="PF07475">
    <property type="entry name" value="Hpr_kinase_C"/>
    <property type="match status" value="1"/>
</dbReference>
<dbReference type="Proteomes" id="UP001524587">
    <property type="component" value="Unassembled WGS sequence"/>
</dbReference>
<keyword evidence="2" id="KW-0808">Transferase</keyword>
<evidence type="ECO:0000259" key="1">
    <source>
        <dbReference type="Pfam" id="PF07475"/>
    </source>
</evidence>
<dbReference type="SUPFAM" id="SSF53795">
    <property type="entry name" value="PEP carboxykinase-like"/>
    <property type="match status" value="1"/>
</dbReference>
<dbReference type="RefSeq" id="WP_422863935.1">
    <property type="nucleotide sequence ID" value="NZ_JAMSKV010000006.1"/>
</dbReference>
<evidence type="ECO:0000313" key="3">
    <source>
        <dbReference type="Proteomes" id="UP001524587"/>
    </source>
</evidence>
<reference evidence="2 3" key="1">
    <citation type="submission" date="2022-06" db="EMBL/GenBank/DDBJ databases">
        <title>Endosaccharibacter gen. nov., sp. nov., endophytic bacteria isolated from sugarcane.</title>
        <authorList>
            <person name="Pitiwittayakul N."/>
            <person name="Yukphan P."/>
            <person name="Charoenyingcharoen P."/>
            <person name="Tanasupawat S."/>
        </authorList>
    </citation>
    <scope>NUCLEOTIDE SEQUENCE [LARGE SCALE GENOMIC DNA]</scope>
    <source>
        <strain evidence="2 3">KSS8</strain>
    </source>
</reference>